<protein>
    <submittedName>
        <fullName evidence="1">Uncharacterized protein</fullName>
    </submittedName>
</protein>
<evidence type="ECO:0000313" key="1">
    <source>
        <dbReference type="EMBL" id="JAD32906.1"/>
    </source>
</evidence>
<name>A0A0A8Z274_ARUDO</name>
<reference evidence="1" key="2">
    <citation type="journal article" date="2015" name="Data Brief">
        <title>Shoot transcriptome of the giant reed, Arundo donax.</title>
        <authorList>
            <person name="Barrero R.A."/>
            <person name="Guerrero F.D."/>
            <person name="Moolhuijzen P."/>
            <person name="Goolsby J.A."/>
            <person name="Tidwell J."/>
            <person name="Bellgard S.E."/>
            <person name="Bellgard M.I."/>
        </authorList>
    </citation>
    <scope>NUCLEOTIDE SEQUENCE</scope>
    <source>
        <tissue evidence="1">Shoot tissue taken approximately 20 cm above the soil surface</tissue>
    </source>
</reference>
<dbReference type="AlphaFoldDB" id="A0A0A8Z274"/>
<organism evidence="1">
    <name type="scientific">Arundo donax</name>
    <name type="common">Giant reed</name>
    <name type="synonym">Donax arundinaceus</name>
    <dbReference type="NCBI Taxonomy" id="35708"/>
    <lineage>
        <taxon>Eukaryota</taxon>
        <taxon>Viridiplantae</taxon>
        <taxon>Streptophyta</taxon>
        <taxon>Embryophyta</taxon>
        <taxon>Tracheophyta</taxon>
        <taxon>Spermatophyta</taxon>
        <taxon>Magnoliopsida</taxon>
        <taxon>Liliopsida</taxon>
        <taxon>Poales</taxon>
        <taxon>Poaceae</taxon>
        <taxon>PACMAD clade</taxon>
        <taxon>Arundinoideae</taxon>
        <taxon>Arundineae</taxon>
        <taxon>Arundo</taxon>
    </lineage>
</organism>
<accession>A0A0A8Z274</accession>
<sequence>MFGRAVGGEERRRMSGRAMRYRKVVAIPVRRIRRK</sequence>
<proteinExistence type="predicted"/>
<dbReference type="EMBL" id="GBRH01264989">
    <property type="protein sequence ID" value="JAD32906.1"/>
    <property type="molecule type" value="Transcribed_RNA"/>
</dbReference>
<reference evidence="1" key="1">
    <citation type="submission" date="2014-09" db="EMBL/GenBank/DDBJ databases">
        <authorList>
            <person name="Magalhaes I.L.F."/>
            <person name="Oliveira U."/>
            <person name="Santos F.R."/>
            <person name="Vidigal T.H.D.A."/>
            <person name="Brescovit A.D."/>
            <person name="Santos A.J."/>
        </authorList>
    </citation>
    <scope>NUCLEOTIDE SEQUENCE</scope>
    <source>
        <tissue evidence="1">Shoot tissue taken approximately 20 cm above the soil surface</tissue>
    </source>
</reference>